<comment type="caution">
    <text evidence="4">The sequence shown here is derived from an EMBL/GenBank/DDBJ whole genome shotgun (WGS) entry which is preliminary data.</text>
</comment>
<dbReference type="InterPro" id="IPR010827">
    <property type="entry name" value="BamA/TamA_POTRA"/>
</dbReference>
<evidence type="ECO:0008006" key="6">
    <source>
        <dbReference type="Google" id="ProtNLM"/>
    </source>
</evidence>
<dbReference type="InterPro" id="IPR008756">
    <property type="entry name" value="Peptidase_M56"/>
</dbReference>
<feature type="transmembrane region" description="Helical" evidence="1">
    <location>
        <begin position="6"/>
        <end position="25"/>
    </location>
</feature>
<keyword evidence="1" id="KW-0812">Transmembrane</keyword>
<evidence type="ECO:0000259" key="3">
    <source>
        <dbReference type="Pfam" id="PF07244"/>
    </source>
</evidence>
<keyword evidence="1" id="KW-1133">Transmembrane helix</keyword>
<gene>
    <name evidence="4" type="ORF">D1614_09760</name>
</gene>
<evidence type="ECO:0000256" key="1">
    <source>
        <dbReference type="SAM" id="Phobius"/>
    </source>
</evidence>
<dbReference type="Gene3D" id="3.10.20.310">
    <property type="entry name" value="membrane protein fhac"/>
    <property type="match status" value="2"/>
</dbReference>
<dbReference type="InterPro" id="IPR052173">
    <property type="entry name" value="Beta-lactam_resp_regulator"/>
</dbReference>
<dbReference type="OrthoDB" id="9814002at2"/>
<dbReference type="Proteomes" id="UP000265926">
    <property type="component" value="Unassembled WGS sequence"/>
</dbReference>
<proteinExistence type="predicted"/>
<dbReference type="AlphaFoldDB" id="A0A399T1X5"/>
<reference evidence="4 5" key="1">
    <citation type="submission" date="2018-08" db="EMBL/GenBank/DDBJ databases">
        <title>Pallidiluteibacterium maritimus gen. nov., sp. nov., isolated from coastal sediment.</title>
        <authorList>
            <person name="Zhou L.Y."/>
        </authorList>
    </citation>
    <scope>NUCLEOTIDE SEQUENCE [LARGE SCALE GENOMIC DNA]</scope>
    <source>
        <strain evidence="4 5">XSD2</strain>
    </source>
</reference>
<dbReference type="GO" id="GO:0019867">
    <property type="term" value="C:outer membrane"/>
    <property type="evidence" value="ECO:0007669"/>
    <property type="project" value="InterPro"/>
</dbReference>
<evidence type="ECO:0000313" key="4">
    <source>
        <dbReference type="EMBL" id="RIJ48802.1"/>
    </source>
</evidence>
<dbReference type="RefSeq" id="WP_119437722.1">
    <property type="nucleotide sequence ID" value="NZ_QWGR01000004.1"/>
</dbReference>
<name>A0A399T1X5_9BACT</name>
<dbReference type="PANTHER" id="PTHR34978:SF3">
    <property type="entry name" value="SLR0241 PROTEIN"/>
    <property type="match status" value="1"/>
</dbReference>
<keyword evidence="5" id="KW-1185">Reference proteome</keyword>
<dbReference type="Pfam" id="PF05569">
    <property type="entry name" value="Peptidase_M56"/>
    <property type="match status" value="1"/>
</dbReference>
<feature type="domain" description="Peptidase M56" evidence="2">
    <location>
        <begin position="130"/>
        <end position="234"/>
    </location>
</feature>
<keyword evidence="1" id="KW-0472">Membrane</keyword>
<feature type="transmembrane region" description="Helical" evidence="1">
    <location>
        <begin position="37"/>
        <end position="54"/>
    </location>
</feature>
<organism evidence="4 5">
    <name type="scientific">Maribellus luteus</name>
    <dbReference type="NCBI Taxonomy" id="2305463"/>
    <lineage>
        <taxon>Bacteria</taxon>
        <taxon>Pseudomonadati</taxon>
        <taxon>Bacteroidota</taxon>
        <taxon>Bacteroidia</taxon>
        <taxon>Marinilabiliales</taxon>
        <taxon>Prolixibacteraceae</taxon>
        <taxon>Maribellus</taxon>
    </lineage>
</organism>
<evidence type="ECO:0000313" key="5">
    <source>
        <dbReference type="Proteomes" id="UP000265926"/>
    </source>
</evidence>
<feature type="transmembrane region" description="Helical" evidence="1">
    <location>
        <begin position="267"/>
        <end position="286"/>
    </location>
</feature>
<feature type="transmembrane region" description="Helical" evidence="1">
    <location>
        <begin position="93"/>
        <end position="119"/>
    </location>
</feature>
<sequence>METLAFYLLKSALWLAGFALVYTLFLQNERYFRLNRFFLIGGLLAAIFLPFYTWHYTVELNTEPIGSFAGMPQQGANEAAVTTGSFSVQKALLFLYLTGVLFVVFRMLKSTIPVLQVIFKSKVYRYGSIKLIRDAGFPASFSLVSYVFVHPSIDEPELGEIVKHELEHIRQKHWIDLLLFGILRNIQWFNPIVWFYGRLIRQNHEYLADKHALQSSLNPGVYRAVLLNQTFGGSIIPLTSSFNFSFNKKRFNMMNPIIQSPLRKQKLLLIVPVSAGILYAFAMPEYRNNTETEAQNENSQETKVVIGNITWEGNSVYTADELNKALDIKKGNTYSQEQIDQQLYHGPVSDLYLNNGYLFFNLESVPTKNSDGRTDFAFKIFEGGLYQFRKIELRGNKNVPADILRVVSIRSGELFSKAKLMESTKALIKTGNFVAEEVSPDVKPDLSTQGYTVGMVDIVFNVVEK</sequence>
<dbReference type="Pfam" id="PF07244">
    <property type="entry name" value="POTRA"/>
    <property type="match status" value="2"/>
</dbReference>
<evidence type="ECO:0000259" key="2">
    <source>
        <dbReference type="Pfam" id="PF05569"/>
    </source>
</evidence>
<feature type="transmembrane region" description="Helical" evidence="1">
    <location>
        <begin position="226"/>
        <end position="246"/>
    </location>
</feature>
<dbReference type="EMBL" id="QWGR01000004">
    <property type="protein sequence ID" value="RIJ48802.1"/>
    <property type="molecule type" value="Genomic_DNA"/>
</dbReference>
<dbReference type="PANTHER" id="PTHR34978">
    <property type="entry name" value="POSSIBLE SENSOR-TRANSDUCER PROTEIN BLAR"/>
    <property type="match status" value="1"/>
</dbReference>
<protein>
    <recommendedName>
        <fullName evidence="6">Peptidase M56 domain-containing protein</fullName>
    </recommendedName>
</protein>
<feature type="domain" description="POTRA" evidence="3">
    <location>
        <begin position="386"/>
        <end position="465"/>
    </location>
</feature>
<accession>A0A399T1X5</accession>
<feature type="domain" description="POTRA" evidence="3">
    <location>
        <begin position="305"/>
        <end position="383"/>
    </location>
</feature>
<dbReference type="CDD" id="cd07341">
    <property type="entry name" value="M56_BlaR1_MecR1_like"/>
    <property type="match status" value="1"/>
</dbReference>